<dbReference type="PROSITE" id="PS51257">
    <property type="entry name" value="PROKAR_LIPOPROTEIN"/>
    <property type="match status" value="1"/>
</dbReference>
<name>A0A1H3VGC3_9GAMM</name>
<dbReference type="RefSeq" id="WP_093064226.1">
    <property type="nucleotide sequence ID" value="NZ_FNQP01000001.1"/>
</dbReference>
<keyword evidence="3" id="KW-1185">Reference proteome</keyword>
<keyword evidence="1" id="KW-0732">Signal</keyword>
<protein>
    <recommendedName>
        <fullName evidence="4">Lipoprotein</fullName>
    </recommendedName>
</protein>
<evidence type="ECO:0008006" key="4">
    <source>
        <dbReference type="Google" id="ProtNLM"/>
    </source>
</evidence>
<dbReference type="STRING" id="525918.SAMN05660964_00065"/>
<proteinExistence type="predicted"/>
<reference evidence="2 3" key="1">
    <citation type="submission" date="2016-10" db="EMBL/GenBank/DDBJ databases">
        <authorList>
            <person name="de Groot N.N."/>
        </authorList>
    </citation>
    <scope>NUCLEOTIDE SEQUENCE [LARGE SCALE GENOMIC DNA]</scope>
    <source>
        <strain evidence="2 3">DSM 21228</strain>
    </source>
</reference>
<feature type="chain" id="PRO_5011518964" description="Lipoprotein" evidence="1">
    <location>
        <begin position="23"/>
        <end position="218"/>
    </location>
</feature>
<dbReference type="OrthoDB" id="5623825at2"/>
<evidence type="ECO:0000313" key="2">
    <source>
        <dbReference type="EMBL" id="SDZ73867.1"/>
    </source>
</evidence>
<dbReference type="Proteomes" id="UP000199397">
    <property type="component" value="Unassembled WGS sequence"/>
</dbReference>
<organism evidence="2 3">
    <name type="scientific">Thiothrix caldifontis</name>
    <dbReference type="NCBI Taxonomy" id="525918"/>
    <lineage>
        <taxon>Bacteria</taxon>
        <taxon>Pseudomonadati</taxon>
        <taxon>Pseudomonadota</taxon>
        <taxon>Gammaproteobacteria</taxon>
        <taxon>Thiotrichales</taxon>
        <taxon>Thiotrichaceae</taxon>
        <taxon>Thiothrix</taxon>
    </lineage>
</organism>
<accession>A0A1H3VGC3</accession>
<dbReference type="EMBL" id="FNQP01000001">
    <property type="protein sequence ID" value="SDZ73867.1"/>
    <property type="molecule type" value="Genomic_DNA"/>
</dbReference>
<feature type="signal peptide" evidence="1">
    <location>
        <begin position="1"/>
        <end position="22"/>
    </location>
</feature>
<sequence length="218" mass="22972">MKMNKSMAVGCVVTLCSLLALVGCGGGGGNGNSTSNATGGNGGGGAPTESYIDYLASNHAAYTNTGTAENPSARFEDTSYSLSWLIATQTAEQAENLQKHIAFMGTAMANGGNPREWDKLFLADAYMKTEHRYETRVSVSGHNVLVEKVATDACAYQLLKAHAMGVSGKFFEGNIKVDFSPQAEAVIASEACTTDRSAIETYIAARLKPVPKGIQKNT</sequence>
<evidence type="ECO:0000313" key="3">
    <source>
        <dbReference type="Proteomes" id="UP000199397"/>
    </source>
</evidence>
<gene>
    <name evidence="2" type="ORF">SAMN05660964_00065</name>
</gene>
<dbReference type="AlphaFoldDB" id="A0A1H3VGC3"/>
<evidence type="ECO:0000256" key="1">
    <source>
        <dbReference type="SAM" id="SignalP"/>
    </source>
</evidence>